<dbReference type="PANTHER" id="PTHR33490">
    <property type="entry name" value="BLR5614 PROTEIN-RELATED"/>
    <property type="match status" value="1"/>
</dbReference>
<evidence type="ECO:0000313" key="3">
    <source>
        <dbReference type="Proteomes" id="UP000238937"/>
    </source>
</evidence>
<sequence length="221" mass="25142">MEKYLKVSKVIDWQHLDILECAKQIAAGHQTPTAIAQACFEWVRDEIYHSCDYQMNPTTCLASDVLKYRTGYCFAKSHLLAALLRANQIPAGFCYQRLSIDDKGAPYSLHGFNAIYLPDLGWYRVDPRGNKEGIDAKFLPPQEYLAYRIQLPEEVDFPTIMDEPLQIVVAALQASSTWDDLRDNLPDISRESAPEYGLFSRIENGNIRSIPAHHYINNSNS</sequence>
<dbReference type="PANTHER" id="PTHR33490:SF3">
    <property type="entry name" value="CONSERVED INTEGRAL MEMBRANE PROTEIN"/>
    <property type="match status" value="1"/>
</dbReference>
<dbReference type="Pfam" id="PF01841">
    <property type="entry name" value="Transglut_core"/>
    <property type="match status" value="1"/>
</dbReference>
<dbReference type="InterPro" id="IPR002931">
    <property type="entry name" value="Transglutaminase-like"/>
</dbReference>
<evidence type="ECO:0000313" key="2">
    <source>
        <dbReference type="EMBL" id="PSB57401.1"/>
    </source>
</evidence>
<dbReference type="SMART" id="SM00460">
    <property type="entry name" value="TGc"/>
    <property type="match status" value="1"/>
</dbReference>
<evidence type="ECO:0000259" key="1">
    <source>
        <dbReference type="SMART" id="SM00460"/>
    </source>
</evidence>
<dbReference type="Gene3D" id="3.10.620.30">
    <property type="match status" value="1"/>
</dbReference>
<comment type="caution">
    <text evidence="2">The sequence shown here is derived from an EMBL/GenBank/DDBJ whole genome shotgun (WGS) entry which is preliminary data.</text>
</comment>
<accession>A0A2T1GI58</accession>
<dbReference type="OrthoDB" id="5296450at2"/>
<protein>
    <submittedName>
        <fullName evidence="2">Cro/Cl family transcriptional regulator</fullName>
    </submittedName>
</protein>
<name>A0A2T1GI58_9CYAN</name>
<dbReference type="Proteomes" id="UP000238937">
    <property type="component" value="Unassembled WGS sequence"/>
</dbReference>
<dbReference type="EMBL" id="PVWO01000078">
    <property type="protein sequence ID" value="PSB57401.1"/>
    <property type="molecule type" value="Genomic_DNA"/>
</dbReference>
<dbReference type="RefSeq" id="WP_106302840.1">
    <property type="nucleotide sequence ID" value="NZ_PVWO01000078.1"/>
</dbReference>
<keyword evidence="3" id="KW-1185">Reference proteome</keyword>
<dbReference type="InterPro" id="IPR038765">
    <property type="entry name" value="Papain-like_cys_pep_sf"/>
</dbReference>
<organism evidence="2 3">
    <name type="scientific">Chamaesiphon polymorphus CCALA 037</name>
    <dbReference type="NCBI Taxonomy" id="2107692"/>
    <lineage>
        <taxon>Bacteria</taxon>
        <taxon>Bacillati</taxon>
        <taxon>Cyanobacteriota</taxon>
        <taxon>Cyanophyceae</taxon>
        <taxon>Gomontiellales</taxon>
        <taxon>Chamaesiphonaceae</taxon>
        <taxon>Chamaesiphon</taxon>
    </lineage>
</organism>
<dbReference type="SUPFAM" id="SSF54001">
    <property type="entry name" value="Cysteine proteinases"/>
    <property type="match status" value="1"/>
</dbReference>
<feature type="domain" description="Transglutaminase-like" evidence="1">
    <location>
        <begin position="65"/>
        <end position="129"/>
    </location>
</feature>
<dbReference type="AlphaFoldDB" id="A0A2T1GI58"/>
<reference evidence="2 3" key="1">
    <citation type="submission" date="2018-03" db="EMBL/GenBank/DDBJ databases">
        <title>The ancient ancestry and fast evolution of plastids.</title>
        <authorList>
            <person name="Moore K.R."/>
            <person name="Magnabosco C."/>
            <person name="Momper L."/>
            <person name="Gold D.A."/>
            <person name="Bosak T."/>
            <person name="Fournier G.P."/>
        </authorList>
    </citation>
    <scope>NUCLEOTIDE SEQUENCE [LARGE SCALE GENOMIC DNA]</scope>
    <source>
        <strain evidence="2 3">CCALA 037</strain>
    </source>
</reference>
<gene>
    <name evidence="2" type="ORF">C7B77_08555</name>
</gene>
<proteinExistence type="predicted"/>